<reference evidence="4" key="1">
    <citation type="journal article" date="2014" name="Front. Microbiol.">
        <title>High frequency of phylogenetically diverse reductive dehalogenase-homologous genes in deep subseafloor sedimentary metagenomes.</title>
        <authorList>
            <person name="Kawai M."/>
            <person name="Futagami T."/>
            <person name="Toyoda A."/>
            <person name="Takaki Y."/>
            <person name="Nishi S."/>
            <person name="Hori S."/>
            <person name="Arai W."/>
            <person name="Tsubouchi T."/>
            <person name="Morono Y."/>
            <person name="Uchiyama I."/>
            <person name="Ito T."/>
            <person name="Fujiyama A."/>
            <person name="Inagaki F."/>
            <person name="Takami H."/>
        </authorList>
    </citation>
    <scope>NUCLEOTIDE SEQUENCE</scope>
    <source>
        <strain evidence="4">Expedition CK06-06</strain>
    </source>
</reference>
<feature type="domain" description="Nudix hydrolase" evidence="3">
    <location>
        <begin position="4"/>
        <end position="139"/>
    </location>
</feature>
<evidence type="ECO:0000256" key="1">
    <source>
        <dbReference type="ARBA" id="ARBA00001946"/>
    </source>
</evidence>
<dbReference type="InterPro" id="IPR020476">
    <property type="entry name" value="Nudix_hydrolase"/>
</dbReference>
<proteinExistence type="predicted"/>
<comment type="cofactor">
    <cofactor evidence="1">
        <name>Mg(2+)</name>
        <dbReference type="ChEBI" id="CHEBI:18420"/>
    </cofactor>
</comment>
<gene>
    <name evidence="4" type="ORF">S12H4_36636</name>
</gene>
<evidence type="ECO:0000313" key="4">
    <source>
        <dbReference type="EMBL" id="GAI92789.1"/>
    </source>
</evidence>
<evidence type="ECO:0000259" key="3">
    <source>
        <dbReference type="PROSITE" id="PS51462"/>
    </source>
</evidence>
<accession>X1UKA2</accession>
<dbReference type="InterPro" id="IPR015797">
    <property type="entry name" value="NUDIX_hydrolase-like_dom_sf"/>
</dbReference>
<protein>
    <recommendedName>
        <fullName evidence="3">Nudix hydrolase domain-containing protein</fullName>
    </recommendedName>
</protein>
<dbReference type="PROSITE" id="PS00893">
    <property type="entry name" value="NUDIX_BOX"/>
    <property type="match status" value="1"/>
</dbReference>
<dbReference type="PRINTS" id="PR00502">
    <property type="entry name" value="NUDIXFAMILY"/>
</dbReference>
<dbReference type="InterPro" id="IPR020084">
    <property type="entry name" value="NUDIX_hydrolase_CS"/>
</dbReference>
<dbReference type="GO" id="GO:0016787">
    <property type="term" value="F:hydrolase activity"/>
    <property type="evidence" value="ECO:0007669"/>
    <property type="project" value="UniProtKB-KW"/>
</dbReference>
<organism evidence="4">
    <name type="scientific">marine sediment metagenome</name>
    <dbReference type="NCBI Taxonomy" id="412755"/>
    <lineage>
        <taxon>unclassified sequences</taxon>
        <taxon>metagenomes</taxon>
        <taxon>ecological metagenomes</taxon>
    </lineage>
</organism>
<dbReference type="CDD" id="cd02883">
    <property type="entry name" value="NUDIX_Hydrolase"/>
    <property type="match status" value="1"/>
</dbReference>
<dbReference type="PANTHER" id="PTHR43046:SF14">
    <property type="entry name" value="MUTT_NUDIX FAMILY PROTEIN"/>
    <property type="match status" value="1"/>
</dbReference>
<dbReference type="SUPFAM" id="SSF55811">
    <property type="entry name" value="Nudix"/>
    <property type="match status" value="1"/>
</dbReference>
<evidence type="ECO:0000256" key="2">
    <source>
        <dbReference type="ARBA" id="ARBA00022801"/>
    </source>
</evidence>
<sequence length="144" mass="16602">MNQRKIITVVIGVIIKDGKYLLTKRAEWNPEDEGVQDHPWQFPGGALEFGESIEQCLHREIKEEVGVDLGSIALLPKIFHEVRNNWHGVFVCFVCKLKETKQKVQLNEEATEYAWLTISEIKKLPVLPKTIEVAELTEKQKKHN</sequence>
<dbReference type="Pfam" id="PF00293">
    <property type="entry name" value="NUDIX"/>
    <property type="match status" value="1"/>
</dbReference>
<dbReference type="PANTHER" id="PTHR43046">
    <property type="entry name" value="GDP-MANNOSE MANNOSYL HYDROLASE"/>
    <property type="match status" value="1"/>
</dbReference>
<dbReference type="EMBL" id="BARW01021856">
    <property type="protein sequence ID" value="GAI92789.1"/>
    <property type="molecule type" value="Genomic_DNA"/>
</dbReference>
<dbReference type="Gene3D" id="3.90.79.10">
    <property type="entry name" value="Nucleoside Triphosphate Pyrophosphohydrolase"/>
    <property type="match status" value="1"/>
</dbReference>
<dbReference type="AlphaFoldDB" id="X1UKA2"/>
<comment type="caution">
    <text evidence="4">The sequence shown here is derived from an EMBL/GenBank/DDBJ whole genome shotgun (WGS) entry which is preliminary data.</text>
</comment>
<keyword evidence="2" id="KW-0378">Hydrolase</keyword>
<dbReference type="InterPro" id="IPR000086">
    <property type="entry name" value="NUDIX_hydrolase_dom"/>
</dbReference>
<dbReference type="PROSITE" id="PS51462">
    <property type="entry name" value="NUDIX"/>
    <property type="match status" value="1"/>
</dbReference>
<name>X1UKA2_9ZZZZ</name>